<reference evidence="1 2" key="1">
    <citation type="submission" date="2015-04" db="EMBL/GenBank/DDBJ databases">
        <authorList>
            <person name="Syromyatnikov M.Y."/>
            <person name="Popov V.N."/>
        </authorList>
    </citation>
    <scope>NUCLEOTIDE SEQUENCE [LARGE SCALE GENOMIC DNA]</scope>
</reference>
<organism evidence="1 2">
    <name type="scientific">Clunio marinus</name>
    <dbReference type="NCBI Taxonomy" id="568069"/>
    <lineage>
        <taxon>Eukaryota</taxon>
        <taxon>Metazoa</taxon>
        <taxon>Ecdysozoa</taxon>
        <taxon>Arthropoda</taxon>
        <taxon>Hexapoda</taxon>
        <taxon>Insecta</taxon>
        <taxon>Pterygota</taxon>
        <taxon>Neoptera</taxon>
        <taxon>Endopterygota</taxon>
        <taxon>Diptera</taxon>
        <taxon>Nematocera</taxon>
        <taxon>Chironomoidea</taxon>
        <taxon>Chironomidae</taxon>
        <taxon>Clunio</taxon>
    </lineage>
</organism>
<dbReference type="AlphaFoldDB" id="A0A1J1I2Z9"/>
<evidence type="ECO:0000313" key="2">
    <source>
        <dbReference type="Proteomes" id="UP000183832"/>
    </source>
</evidence>
<dbReference type="EMBL" id="CVRI01000039">
    <property type="protein sequence ID" value="CRK94661.1"/>
    <property type="molecule type" value="Genomic_DNA"/>
</dbReference>
<accession>A0A1J1I2Z9</accession>
<keyword evidence="2" id="KW-1185">Reference proteome</keyword>
<gene>
    <name evidence="1" type="ORF">CLUMA_CG008161</name>
</gene>
<name>A0A1J1I2Z9_9DIPT</name>
<sequence>MFIVDSRVKLLFTTFFPSAIKRVTSDSSLPCLDSVQVESPPTDIHVRLKTHAVTIFAITPNV</sequence>
<evidence type="ECO:0000313" key="1">
    <source>
        <dbReference type="EMBL" id="CRK94661.1"/>
    </source>
</evidence>
<protein>
    <submittedName>
        <fullName evidence="1">CLUMA_CG008161, isoform A</fullName>
    </submittedName>
</protein>
<dbReference type="Proteomes" id="UP000183832">
    <property type="component" value="Unassembled WGS sequence"/>
</dbReference>
<proteinExistence type="predicted"/>